<proteinExistence type="predicted"/>
<name>A0A4D4LF44_STRVO</name>
<dbReference type="Proteomes" id="UP000301309">
    <property type="component" value="Unassembled WGS sequence"/>
</dbReference>
<accession>A0A4D4LF44</accession>
<organism evidence="1 2">
    <name type="scientific">Streptomyces violaceusniger</name>
    <dbReference type="NCBI Taxonomy" id="68280"/>
    <lineage>
        <taxon>Bacteria</taxon>
        <taxon>Bacillati</taxon>
        <taxon>Actinomycetota</taxon>
        <taxon>Actinomycetes</taxon>
        <taxon>Kitasatosporales</taxon>
        <taxon>Streptomycetaceae</taxon>
        <taxon>Streptomyces</taxon>
        <taxon>Streptomyces violaceusniger group</taxon>
    </lineage>
</organism>
<evidence type="ECO:0000313" key="1">
    <source>
        <dbReference type="EMBL" id="GDY57856.1"/>
    </source>
</evidence>
<dbReference type="OrthoDB" id="5180560at2"/>
<sequence length="347" mass="36899">MTSEYVTFGLALATRAGGVLADGTYQTHRDFLDFVVDGRPLLARLADLDAVSPLAADIGPSALAEQVRGLLLETEASPTGSRFVLYGCPECEGLECGAVTAVIERDGPDVIWRDFVRQTGEAPDVERDGYPGLGPFRFHGEQYRTTLKGLLTADGALAPEIPAGPRTLLIGPRAAVLAKLAAALRRIGIGAEITLDAAGAHADELRKYGAVVFGPTVGQGERDAVRDAFAAARSDAVCVTALAPIVPLLVAQVEQALDRTPHDRRRLLGLTTAAGGAEAVVEISATCRVALVVHRLDRLSRPRTRDLFDAVLDPGTHHIPLDPRAVRGRSYLVARTNDAVRVTPVER</sequence>
<evidence type="ECO:0000313" key="2">
    <source>
        <dbReference type="Proteomes" id="UP000301309"/>
    </source>
</evidence>
<dbReference type="AlphaFoldDB" id="A0A4D4LF44"/>
<gene>
    <name evidence="1" type="ORF">SVIO_084790</name>
</gene>
<comment type="caution">
    <text evidence="1">The sequence shown here is derived from an EMBL/GenBank/DDBJ whole genome shotgun (WGS) entry which is preliminary data.</text>
</comment>
<reference evidence="1 2" key="1">
    <citation type="journal article" date="2020" name="Int. J. Syst. Evol. Microbiol.">
        <title>Reclassification of Streptomyces castelarensis and Streptomyces sporoclivatus as later heterotypic synonyms of Streptomyces antimycoticus.</title>
        <authorList>
            <person name="Komaki H."/>
            <person name="Tamura T."/>
        </authorList>
    </citation>
    <scope>NUCLEOTIDE SEQUENCE [LARGE SCALE GENOMIC DNA]</scope>
    <source>
        <strain evidence="1 2">NBRC 13459</strain>
    </source>
</reference>
<dbReference type="EMBL" id="BJHW01000001">
    <property type="protein sequence ID" value="GDY57856.1"/>
    <property type="molecule type" value="Genomic_DNA"/>
</dbReference>
<protein>
    <submittedName>
        <fullName evidence="1">Oxidoreductase</fullName>
    </submittedName>
</protein>
<dbReference type="RefSeq" id="WP_137980226.1">
    <property type="nucleotide sequence ID" value="NZ_BAAASO010000007.1"/>
</dbReference>
<keyword evidence="2" id="KW-1185">Reference proteome</keyword>